<feature type="compositionally biased region" description="Polar residues" evidence="2">
    <location>
        <begin position="83"/>
        <end position="105"/>
    </location>
</feature>
<accession>A0AAD5T2Y1</accession>
<feature type="compositionally biased region" description="Polar residues" evidence="2">
    <location>
        <begin position="334"/>
        <end position="345"/>
    </location>
</feature>
<sequence length="345" mass="38346">YQSGAKISVDVRLREQNISDLAGKKLPEVEKILKLNDKHMDGYLKSHGGETREQLKIRILEFYSDLIIEQLVEPHYDFLESISTDKQSTSTEQSLSSPNNLSVDSISPPVPQAPPILKSESAPANSDKKSIPPLQTSNLSAISITITSPSPRSPSFQSPHPLLIPITSVRTPQNTPVQIKPSKFHRSRFPIKNILIVTHGGPIKLLFKHLIEELGFTIDPARLHRGYPKCTSVNTFTVTKKFFGDGDYEWRGEISAMNDVGHFAMAEEKWCPDEAVRRKLRATRGKIQASSSKDLSLEITNKTLPSLPAKSDFTVDSSSWSNPTPNSSPERSAPQVNTVKRSLGW</sequence>
<dbReference type="PANTHER" id="PTHR46517">
    <property type="entry name" value="FRUCTOSE-2,6-BISPHOSPHATASE TIGAR"/>
    <property type="match status" value="1"/>
</dbReference>
<dbReference type="GO" id="GO:0045820">
    <property type="term" value="P:negative regulation of glycolytic process"/>
    <property type="evidence" value="ECO:0007669"/>
    <property type="project" value="TreeGrafter"/>
</dbReference>
<feature type="compositionally biased region" description="Low complexity" evidence="2">
    <location>
        <begin position="317"/>
        <end position="329"/>
    </location>
</feature>
<dbReference type="GO" id="GO:0043456">
    <property type="term" value="P:regulation of pentose-phosphate shunt"/>
    <property type="evidence" value="ECO:0007669"/>
    <property type="project" value="TreeGrafter"/>
</dbReference>
<gene>
    <name evidence="3" type="ORF">HK100_011238</name>
</gene>
<dbReference type="AlphaFoldDB" id="A0AAD5T2Y1"/>
<proteinExistence type="predicted"/>
<dbReference type="PANTHER" id="PTHR46517:SF1">
    <property type="entry name" value="FRUCTOSE-2,6-BISPHOSPHATASE TIGAR"/>
    <property type="match status" value="1"/>
</dbReference>
<dbReference type="GO" id="GO:0004331">
    <property type="term" value="F:fructose-2,6-bisphosphate 2-phosphatase activity"/>
    <property type="evidence" value="ECO:0007669"/>
    <property type="project" value="TreeGrafter"/>
</dbReference>
<name>A0AAD5T2Y1_9FUNG</name>
<protein>
    <submittedName>
        <fullName evidence="3">Uncharacterized protein</fullName>
    </submittedName>
</protein>
<dbReference type="InterPro" id="IPR029033">
    <property type="entry name" value="His_PPase_superfam"/>
</dbReference>
<keyword evidence="4" id="KW-1185">Reference proteome</keyword>
<comment type="caution">
    <text evidence="3">The sequence shown here is derived from an EMBL/GenBank/DDBJ whole genome shotgun (WGS) entry which is preliminary data.</text>
</comment>
<feature type="region of interest" description="Disordered" evidence="2">
    <location>
        <begin position="83"/>
        <end position="134"/>
    </location>
</feature>
<dbReference type="Gene3D" id="3.40.50.1240">
    <property type="entry name" value="Phosphoglycerate mutase-like"/>
    <property type="match status" value="1"/>
</dbReference>
<dbReference type="Proteomes" id="UP001211907">
    <property type="component" value="Unassembled WGS sequence"/>
</dbReference>
<evidence type="ECO:0000313" key="3">
    <source>
        <dbReference type="EMBL" id="KAJ3124428.1"/>
    </source>
</evidence>
<evidence type="ECO:0000313" key="4">
    <source>
        <dbReference type="Proteomes" id="UP001211907"/>
    </source>
</evidence>
<dbReference type="GO" id="GO:0005829">
    <property type="term" value="C:cytosol"/>
    <property type="evidence" value="ECO:0007669"/>
    <property type="project" value="TreeGrafter"/>
</dbReference>
<feature type="non-terminal residue" evidence="3">
    <location>
        <position position="1"/>
    </location>
</feature>
<dbReference type="SUPFAM" id="SSF53254">
    <property type="entry name" value="Phosphoglycerate mutase-like"/>
    <property type="match status" value="1"/>
</dbReference>
<keyword evidence="1" id="KW-0378">Hydrolase</keyword>
<evidence type="ECO:0000256" key="1">
    <source>
        <dbReference type="ARBA" id="ARBA00022801"/>
    </source>
</evidence>
<dbReference type="InterPro" id="IPR051695">
    <property type="entry name" value="Phosphoglycerate_Mutase"/>
</dbReference>
<dbReference type="EMBL" id="JADGJH010000672">
    <property type="protein sequence ID" value="KAJ3124428.1"/>
    <property type="molecule type" value="Genomic_DNA"/>
</dbReference>
<evidence type="ECO:0000256" key="2">
    <source>
        <dbReference type="SAM" id="MobiDB-lite"/>
    </source>
</evidence>
<feature type="region of interest" description="Disordered" evidence="2">
    <location>
        <begin position="306"/>
        <end position="345"/>
    </location>
</feature>
<organism evidence="3 4">
    <name type="scientific">Physocladia obscura</name>
    <dbReference type="NCBI Taxonomy" id="109957"/>
    <lineage>
        <taxon>Eukaryota</taxon>
        <taxon>Fungi</taxon>
        <taxon>Fungi incertae sedis</taxon>
        <taxon>Chytridiomycota</taxon>
        <taxon>Chytridiomycota incertae sedis</taxon>
        <taxon>Chytridiomycetes</taxon>
        <taxon>Chytridiales</taxon>
        <taxon>Chytriomycetaceae</taxon>
        <taxon>Physocladia</taxon>
    </lineage>
</organism>
<reference evidence="3" key="1">
    <citation type="submission" date="2020-05" db="EMBL/GenBank/DDBJ databases">
        <title>Phylogenomic resolution of chytrid fungi.</title>
        <authorList>
            <person name="Stajich J.E."/>
            <person name="Amses K."/>
            <person name="Simmons R."/>
            <person name="Seto K."/>
            <person name="Myers J."/>
            <person name="Bonds A."/>
            <person name="Quandt C.A."/>
            <person name="Barry K."/>
            <person name="Liu P."/>
            <person name="Grigoriev I."/>
            <person name="Longcore J.E."/>
            <person name="James T.Y."/>
        </authorList>
    </citation>
    <scope>NUCLEOTIDE SEQUENCE</scope>
    <source>
        <strain evidence="3">JEL0513</strain>
    </source>
</reference>